<protein>
    <recommendedName>
        <fullName evidence="13">Calmodulin-binding domain-containing protein</fullName>
    </recommendedName>
</protein>
<dbReference type="Proteomes" id="UP000245119">
    <property type="component" value="Linkage Group LG12"/>
</dbReference>
<dbReference type="AlphaFoldDB" id="A0A2T7NIZ0"/>
<keyword evidence="4 8" id="KW-1133">Transmembrane helix</keyword>
<dbReference type="PRINTS" id="PR00169">
    <property type="entry name" value="KCHANNEL"/>
</dbReference>
<dbReference type="GO" id="GO:0016286">
    <property type="term" value="F:small conductance calcium-activated potassium channel activity"/>
    <property type="evidence" value="ECO:0007669"/>
    <property type="project" value="InterPro"/>
</dbReference>
<dbReference type="PANTHER" id="PTHR10153">
    <property type="entry name" value="SMALL CONDUCTANCE CALCIUM-ACTIVATED POTASSIUM CHANNEL"/>
    <property type="match status" value="1"/>
</dbReference>
<dbReference type="EMBL" id="PZQS01000012">
    <property type="protein sequence ID" value="PVD21116.1"/>
    <property type="molecule type" value="Genomic_DNA"/>
</dbReference>
<keyword evidence="5" id="KW-0406">Ion transport</keyword>
<dbReference type="InterPro" id="IPR015449">
    <property type="entry name" value="K_chnl_Ca-activ_SK"/>
</dbReference>
<keyword evidence="7" id="KW-0407">Ion channel</keyword>
<evidence type="ECO:0000313" key="12">
    <source>
        <dbReference type="Proteomes" id="UP000245119"/>
    </source>
</evidence>
<proteinExistence type="predicted"/>
<evidence type="ECO:0008006" key="13">
    <source>
        <dbReference type="Google" id="ProtNLM"/>
    </source>
</evidence>
<dbReference type="Pfam" id="PF02888">
    <property type="entry name" value="CaMBD"/>
    <property type="match status" value="1"/>
</dbReference>
<dbReference type="SUPFAM" id="SSF81324">
    <property type="entry name" value="Voltage-gated potassium channels"/>
    <property type="match status" value="1"/>
</dbReference>
<feature type="domain" description="Potassium channel" evidence="10">
    <location>
        <begin position="140"/>
        <end position="206"/>
    </location>
</feature>
<comment type="caution">
    <text evidence="11">The sequence shown here is derived from an EMBL/GenBank/DDBJ whole genome shotgun (WGS) entry which is preliminary data.</text>
</comment>
<feature type="transmembrane region" description="Helical" evidence="8">
    <location>
        <begin position="150"/>
        <end position="169"/>
    </location>
</feature>
<name>A0A2T7NIZ0_POMCA</name>
<evidence type="ECO:0000256" key="8">
    <source>
        <dbReference type="SAM" id="Phobius"/>
    </source>
</evidence>
<sequence length="352" mass="39549">MASAGFQDWRLVMTITKWVKLAFELLICVIHPLPFPAFSLPTMIVRDGPGGKQELHATLLPINCVLTILMFLRVYLLGRFVVVHSKLFLDTSVQSLGALSRVKINAQFVFRALMSTSPMVVLGSWMLGTFFINSWNLRVCELYTDPESDFITYGQSMWLTAVTFLTVGYGDLVPRSYCARVIASLTGMMGVGSMALTVAVLAKKLEQSRAERYVHTFVQQVNLDKKRRHAAADVVKHTFQIIRLRRAGKACNSKEMIRHRSRLIQSLRTMHEAQFLKTAQSEFTVGTVEVNTGVNAMQESVNTIQSEQKNLGQRVANLETLLLTMSRQCPRCVTYSNSVTPSLRDTQHPVIS</sequence>
<feature type="transmembrane region" description="Helical" evidence="8">
    <location>
        <begin position="58"/>
        <end position="76"/>
    </location>
</feature>
<dbReference type="Pfam" id="PF07885">
    <property type="entry name" value="Ion_trans_2"/>
    <property type="match status" value="1"/>
</dbReference>
<evidence type="ECO:0000256" key="2">
    <source>
        <dbReference type="ARBA" id="ARBA00022448"/>
    </source>
</evidence>
<comment type="subcellular location">
    <subcellularLocation>
        <location evidence="1">Membrane</location>
        <topology evidence="1">Multi-pass membrane protein</topology>
    </subcellularLocation>
</comment>
<evidence type="ECO:0000256" key="4">
    <source>
        <dbReference type="ARBA" id="ARBA00022989"/>
    </source>
</evidence>
<evidence type="ECO:0000256" key="6">
    <source>
        <dbReference type="ARBA" id="ARBA00023136"/>
    </source>
</evidence>
<gene>
    <name evidence="11" type="ORF">C0Q70_19282</name>
</gene>
<dbReference type="InterPro" id="IPR036122">
    <property type="entry name" value="CaM-bd_dom_sf"/>
</dbReference>
<dbReference type="SUPFAM" id="SSF81327">
    <property type="entry name" value="Small-conductance potassium channel"/>
    <property type="match status" value="1"/>
</dbReference>
<accession>A0A2T7NIZ0</accession>
<feature type="transmembrane region" description="Helical" evidence="8">
    <location>
        <begin position="181"/>
        <end position="202"/>
    </location>
</feature>
<evidence type="ECO:0000256" key="5">
    <source>
        <dbReference type="ARBA" id="ARBA00023065"/>
    </source>
</evidence>
<evidence type="ECO:0000256" key="7">
    <source>
        <dbReference type="ARBA" id="ARBA00023303"/>
    </source>
</evidence>
<dbReference type="Gene3D" id="1.10.287.70">
    <property type="match status" value="2"/>
</dbReference>
<dbReference type="OrthoDB" id="73653at2759"/>
<evidence type="ECO:0000313" key="11">
    <source>
        <dbReference type="EMBL" id="PVD21116.1"/>
    </source>
</evidence>
<dbReference type="GO" id="GO:0005516">
    <property type="term" value="F:calmodulin binding"/>
    <property type="evidence" value="ECO:0007669"/>
    <property type="project" value="InterPro"/>
</dbReference>
<dbReference type="InterPro" id="IPR013099">
    <property type="entry name" value="K_chnl_dom"/>
</dbReference>
<evidence type="ECO:0000256" key="1">
    <source>
        <dbReference type="ARBA" id="ARBA00004141"/>
    </source>
</evidence>
<keyword evidence="3 8" id="KW-0812">Transmembrane</keyword>
<evidence type="ECO:0000259" key="10">
    <source>
        <dbReference type="Pfam" id="PF07885"/>
    </source>
</evidence>
<evidence type="ECO:0000256" key="3">
    <source>
        <dbReference type="ARBA" id="ARBA00022692"/>
    </source>
</evidence>
<feature type="transmembrane region" description="Helical" evidence="8">
    <location>
        <begin position="21"/>
        <end position="38"/>
    </location>
</feature>
<feature type="domain" description="Calmodulin-binding" evidence="9">
    <location>
        <begin position="221"/>
        <end position="282"/>
    </location>
</feature>
<keyword evidence="6 8" id="KW-0472">Membrane</keyword>
<reference evidence="11 12" key="1">
    <citation type="submission" date="2018-04" db="EMBL/GenBank/DDBJ databases">
        <title>The genome of golden apple snail Pomacea canaliculata provides insight into stress tolerance and invasive adaptation.</title>
        <authorList>
            <person name="Liu C."/>
            <person name="Liu B."/>
            <person name="Ren Y."/>
            <person name="Zhang Y."/>
            <person name="Wang H."/>
            <person name="Li S."/>
            <person name="Jiang F."/>
            <person name="Yin L."/>
            <person name="Zhang G."/>
            <person name="Qian W."/>
            <person name="Fan W."/>
        </authorList>
    </citation>
    <scope>NUCLEOTIDE SEQUENCE [LARGE SCALE GENOMIC DNA]</scope>
    <source>
        <strain evidence="11">SZHN2017</strain>
        <tissue evidence="11">Muscle</tissue>
    </source>
</reference>
<feature type="transmembrane region" description="Helical" evidence="8">
    <location>
        <begin position="108"/>
        <end position="130"/>
    </location>
</feature>
<dbReference type="GO" id="GO:0016020">
    <property type="term" value="C:membrane"/>
    <property type="evidence" value="ECO:0007669"/>
    <property type="project" value="UniProtKB-SubCell"/>
</dbReference>
<organism evidence="11 12">
    <name type="scientific">Pomacea canaliculata</name>
    <name type="common">Golden apple snail</name>
    <dbReference type="NCBI Taxonomy" id="400727"/>
    <lineage>
        <taxon>Eukaryota</taxon>
        <taxon>Metazoa</taxon>
        <taxon>Spiralia</taxon>
        <taxon>Lophotrochozoa</taxon>
        <taxon>Mollusca</taxon>
        <taxon>Gastropoda</taxon>
        <taxon>Caenogastropoda</taxon>
        <taxon>Architaenioglossa</taxon>
        <taxon>Ampullarioidea</taxon>
        <taxon>Ampullariidae</taxon>
        <taxon>Pomacea</taxon>
    </lineage>
</organism>
<keyword evidence="2" id="KW-0813">Transport</keyword>
<keyword evidence="12" id="KW-1185">Reference proteome</keyword>
<evidence type="ECO:0000259" key="9">
    <source>
        <dbReference type="Pfam" id="PF02888"/>
    </source>
</evidence>
<dbReference type="InterPro" id="IPR004178">
    <property type="entry name" value="CaM-bd_dom"/>
</dbReference>